<keyword evidence="3" id="KW-1185">Reference proteome</keyword>
<dbReference type="EMBL" id="JAIQCJ010002130">
    <property type="protein sequence ID" value="KAJ8782132.1"/>
    <property type="molecule type" value="Genomic_DNA"/>
</dbReference>
<proteinExistence type="predicted"/>
<dbReference type="Proteomes" id="UP001159641">
    <property type="component" value="Unassembled WGS sequence"/>
</dbReference>
<sequence length="390" mass="42024">MNAAHSRWQVSPAPLFQPALTSRLPLPLTSALSLFSPAACGLSSQSQSQSLHSGLQGPIWDPLSCPSSTVASPGPPDVQLKVLMRMAFEEVFTAHPSSWAWGPDHCSLGPLATPTDIWCRPCSQEGQPFLACCFSPVGYELLEQRPHALASAGPGLRQSAVVLDNQRLFAERRNAAVQFLGIWASLKCLEKIVKLQITIQRIILGLMPATGQWEQDRFPSVISHSPAVNLRVGPLSSSGVKAPHTTPDSSAITPFLIRVPLSHVGLSSYSGSYVIIGKQVCQACSCGVTYTSERHSNENKGITSKDCLYQEKEKKWMQVESVSCYRSSPGPSTARARYLDCQLPNEKLDRNGSKVFLSSSTVSGYVAVISPFVDTLPVAPAPLAVAPSRS</sequence>
<dbReference type="EMBL" id="JAIQCJ010000291">
    <property type="protein sequence ID" value="KAJ8796924.1"/>
    <property type="molecule type" value="Genomic_DNA"/>
</dbReference>
<name>A0AB34I2U7_ESCRO</name>
<gene>
    <name evidence="2" type="ORF">J1605_001995</name>
    <name evidence="1" type="ORF">J1605_010462</name>
</gene>
<protein>
    <submittedName>
        <fullName evidence="2">Uncharacterized protein</fullName>
    </submittedName>
</protein>
<evidence type="ECO:0000313" key="1">
    <source>
        <dbReference type="EMBL" id="KAJ8782132.1"/>
    </source>
</evidence>
<accession>A0AB34I2U7</accession>
<comment type="caution">
    <text evidence="2">The sequence shown here is derived from an EMBL/GenBank/DDBJ whole genome shotgun (WGS) entry which is preliminary data.</text>
</comment>
<evidence type="ECO:0000313" key="3">
    <source>
        <dbReference type="Proteomes" id="UP001159641"/>
    </source>
</evidence>
<dbReference type="AlphaFoldDB" id="A0AB34I2U7"/>
<organism evidence="2 3">
    <name type="scientific">Eschrichtius robustus</name>
    <name type="common">California gray whale</name>
    <name type="synonym">Eschrichtius gibbosus</name>
    <dbReference type="NCBI Taxonomy" id="9764"/>
    <lineage>
        <taxon>Eukaryota</taxon>
        <taxon>Metazoa</taxon>
        <taxon>Chordata</taxon>
        <taxon>Craniata</taxon>
        <taxon>Vertebrata</taxon>
        <taxon>Euteleostomi</taxon>
        <taxon>Mammalia</taxon>
        <taxon>Eutheria</taxon>
        <taxon>Laurasiatheria</taxon>
        <taxon>Artiodactyla</taxon>
        <taxon>Whippomorpha</taxon>
        <taxon>Cetacea</taxon>
        <taxon>Mysticeti</taxon>
        <taxon>Eschrichtiidae</taxon>
        <taxon>Eschrichtius</taxon>
    </lineage>
</organism>
<evidence type="ECO:0000313" key="2">
    <source>
        <dbReference type="EMBL" id="KAJ8796924.1"/>
    </source>
</evidence>
<reference evidence="2 3" key="1">
    <citation type="submission" date="2022-11" db="EMBL/GenBank/DDBJ databases">
        <title>Whole genome sequence of Eschrichtius robustus ER-17-0199.</title>
        <authorList>
            <person name="Bruniche-Olsen A."/>
            <person name="Black A.N."/>
            <person name="Fields C.J."/>
            <person name="Walden K."/>
            <person name="Dewoody J.A."/>
        </authorList>
    </citation>
    <scope>NUCLEOTIDE SEQUENCE [LARGE SCALE GENOMIC DNA]</scope>
    <source>
        <strain evidence="2">ER-17-0199</strain>
        <tissue evidence="2">Blubber</tissue>
    </source>
</reference>